<dbReference type="AlphaFoldDB" id="A0AAE0WKY3"/>
<evidence type="ECO:0000313" key="7">
    <source>
        <dbReference type="Proteomes" id="UP001274830"/>
    </source>
</evidence>
<keyword evidence="3 5" id="KW-1133">Transmembrane helix</keyword>
<evidence type="ECO:0000256" key="1">
    <source>
        <dbReference type="ARBA" id="ARBA00004141"/>
    </source>
</evidence>
<keyword evidence="7" id="KW-1185">Reference proteome</keyword>
<dbReference type="InterPro" id="IPR036259">
    <property type="entry name" value="MFS_trans_sf"/>
</dbReference>
<feature type="transmembrane region" description="Helical" evidence="5">
    <location>
        <begin position="6"/>
        <end position="25"/>
    </location>
</feature>
<dbReference type="GO" id="GO:0022857">
    <property type="term" value="F:transmembrane transporter activity"/>
    <property type="evidence" value="ECO:0007669"/>
    <property type="project" value="TreeGrafter"/>
</dbReference>
<dbReference type="GO" id="GO:0005886">
    <property type="term" value="C:plasma membrane"/>
    <property type="evidence" value="ECO:0007669"/>
    <property type="project" value="TreeGrafter"/>
</dbReference>
<reference evidence="6" key="1">
    <citation type="submission" date="2023-07" db="EMBL/GenBank/DDBJ databases">
        <title>Black Yeasts Isolated from many extreme environments.</title>
        <authorList>
            <person name="Coleine C."/>
            <person name="Stajich J.E."/>
            <person name="Selbmann L."/>
        </authorList>
    </citation>
    <scope>NUCLEOTIDE SEQUENCE</scope>
    <source>
        <strain evidence="6">CCFEE 5485</strain>
    </source>
</reference>
<organism evidence="6 7">
    <name type="scientific">Recurvomyces mirabilis</name>
    <dbReference type="NCBI Taxonomy" id="574656"/>
    <lineage>
        <taxon>Eukaryota</taxon>
        <taxon>Fungi</taxon>
        <taxon>Dikarya</taxon>
        <taxon>Ascomycota</taxon>
        <taxon>Pezizomycotina</taxon>
        <taxon>Dothideomycetes</taxon>
        <taxon>Dothideomycetidae</taxon>
        <taxon>Mycosphaerellales</taxon>
        <taxon>Teratosphaeriaceae</taxon>
        <taxon>Recurvomyces</taxon>
    </lineage>
</organism>
<proteinExistence type="predicted"/>
<dbReference type="Proteomes" id="UP001274830">
    <property type="component" value="Unassembled WGS sequence"/>
</dbReference>
<keyword evidence="4 5" id="KW-0472">Membrane</keyword>
<name>A0AAE0WKY3_9PEZI</name>
<gene>
    <name evidence="6" type="ORF">LTR78_006541</name>
</gene>
<evidence type="ECO:0000256" key="2">
    <source>
        <dbReference type="ARBA" id="ARBA00022692"/>
    </source>
</evidence>
<sequence length="102" mass="10840">MVSVAAGVPIGFGVLCIFLPHFNYLVDAYLPIAASTVAANVMLRSAIASGFPLFSKQMFANLGVQWAGTLLGCLAVLMIPIPLGFYLLGPKLRNRSRLLSSV</sequence>
<dbReference type="PANTHER" id="PTHR23502">
    <property type="entry name" value="MAJOR FACILITATOR SUPERFAMILY"/>
    <property type="match status" value="1"/>
</dbReference>
<dbReference type="SUPFAM" id="SSF103473">
    <property type="entry name" value="MFS general substrate transporter"/>
    <property type="match status" value="1"/>
</dbReference>
<comment type="subcellular location">
    <subcellularLocation>
        <location evidence="1">Membrane</location>
        <topology evidence="1">Multi-pass membrane protein</topology>
    </subcellularLocation>
</comment>
<accession>A0AAE0WKY3</accession>
<feature type="transmembrane region" description="Helical" evidence="5">
    <location>
        <begin position="66"/>
        <end position="88"/>
    </location>
</feature>
<dbReference type="EMBL" id="JAUTXT010000024">
    <property type="protein sequence ID" value="KAK3673636.1"/>
    <property type="molecule type" value="Genomic_DNA"/>
</dbReference>
<feature type="transmembrane region" description="Helical" evidence="5">
    <location>
        <begin position="32"/>
        <end position="54"/>
    </location>
</feature>
<evidence type="ECO:0000256" key="4">
    <source>
        <dbReference type="ARBA" id="ARBA00023136"/>
    </source>
</evidence>
<evidence type="ECO:0000256" key="3">
    <source>
        <dbReference type="ARBA" id="ARBA00022989"/>
    </source>
</evidence>
<protein>
    <submittedName>
        <fullName evidence="6">Uncharacterized protein</fullName>
    </submittedName>
</protein>
<dbReference type="PANTHER" id="PTHR23502:SF138">
    <property type="entry name" value="MAJOR FACILITATOR SUPERFAMILY (MFS) PROFILE DOMAIN-CONTAINING PROTEIN-RELATED"/>
    <property type="match status" value="1"/>
</dbReference>
<evidence type="ECO:0000313" key="6">
    <source>
        <dbReference type="EMBL" id="KAK3673636.1"/>
    </source>
</evidence>
<evidence type="ECO:0000256" key="5">
    <source>
        <dbReference type="SAM" id="Phobius"/>
    </source>
</evidence>
<keyword evidence="2 5" id="KW-0812">Transmembrane</keyword>
<comment type="caution">
    <text evidence="6">The sequence shown here is derived from an EMBL/GenBank/DDBJ whole genome shotgun (WGS) entry which is preliminary data.</text>
</comment>